<sequence length="407" mass="45996">MTTMSPEDRLIEDIATGKRKDLDGIMSPLTQRLLLKLGATGVDMTEYWIRTPQHWTCPACDRNKEQLVRKNSHNQLMCKLVSHHDHMQDLLLERFRSTSASLSKVVADEVAERFARRAVSMVASYDNTLICQDCNAADASAKKAAGTHPKFSYSPSEIKRIVVSKSNSPHDINASIACEIWEGNKDTFSLRLKIVDRIAEIAATNSHWYQEVYFHYHPDTIYKKSLSTLQTYYNISTLPYHRLGGGGKPAEDFSSWRTKTFVGAKETPTAGDCSHVAKVTSSRDWKLVDDDWICPVCKRSKVETVRKNNKNEWSFTVAAKSYRSVTALNKTEKFNICNDCGMVANFIGKEAIKSLGFQGDRYSMWVELSDISSVIRPRPHSRHEILQDKAVSIVARVTETVGNEMCE</sequence>
<protein>
    <submittedName>
        <fullName evidence="1">Uncharacterized protein</fullName>
    </submittedName>
</protein>
<name>A0ABS0YUF1_9BACT</name>
<accession>A0ABS0YUF1</accession>
<evidence type="ECO:0000313" key="1">
    <source>
        <dbReference type="EMBL" id="MBJ6801503.1"/>
    </source>
</evidence>
<dbReference type="EMBL" id="JAEMHK010000012">
    <property type="protein sequence ID" value="MBJ6801503.1"/>
    <property type="molecule type" value="Genomic_DNA"/>
</dbReference>
<keyword evidence="2" id="KW-1185">Reference proteome</keyword>
<comment type="caution">
    <text evidence="1">The sequence shown here is derived from an EMBL/GenBank/DDBJ whole genome shotgun (WGS) entry which is preliminary data.</text>
</comment>
<organism evidence="1 2">
    <name type="scientific">Geomonas propionica</name>
    <dbReference type="NCBI Taxonomy" id="2798582"/>
    <lineage>
        <taxon>Bacteria</taxon>
        <taxon>Pseudomonadati</taxon>
        <taxon>Thermodesulfobacteriota</taxon>
        <taxon>Desulfuromonadia</taxon>
        <taxon>Geobacterales</taxon>
        <taxon>Geobacteraceae</taxon>
        <taxon>Geomonas</taxon>
    </lineage>
</organism>
<evidence type="ECO:0000313" key="2">
    <source>
        <dbReference type="Proteomes" id="UP000641025"/>
    </source>
</evidence>
<dbReference type="RefSeq" id="WP_199396002.1">
    <property type="nucleotide sequence ID" value="NZ_JAEMHK010000012.1"/>
</dbReference>
<proteinExistence type="predicted"/>
<reference evidence="1 2" key="1">
    <citation type="submission" date="2020-12" db="EMBL/GenBank/DDBJ databases">
        <title>Geomonas sp. Red259, isolated from paddy soil.</title>
        <authorList>
            <person name="Xu Z."/>
            <person name="Zhang Z."/>
            <person name="Masuda Y."/>
            <person name="Itoh H."/>
            <person name="Senoo K."/>
        </authorList>
    </citation>
    <scope>NUCLEOTIDE SEQUENCE [LARGE SCALE GENOMIC DNA]</scope>
    <source>
        <strain evidence="1 2">Red259</strain>
    </source>
</reference>
<dbReference type="Proteomes" id="UP000641025">
    <property type="component" value="Unassembled WGS sequence"/>
</dbReference>
<gene>
    <name evidence="1" type="ORF">JFN90_15335</name>
</gene>